<dbReference type="GeneID" id="37271632"/>
<feature type="transmembrane region" description="Helical" evidence="2">
    <location>
        <begin position="50"/>
        <end position="69"/>
    </location>
</feature>
<gene>
    <name evidence="3" type="ORF">FA09DRAFT_338318</name>
</gene>
<keyword evidence="2" id="KW-1133">Transmembrane helix</keyword>
<feature type="transmembrane region" description="Helical" evidence="2">
    <location>
        <begin position="199"/>
        <end position="221"/>
    </location>
</feature>
<dbReference type="Proteomes" id="UP000245946">
    <property type="component" value="Unassembled WGS sequence"/>
</dbReference>
<evidence type="ECO:0000256" key="1">
    <source>
        <dbReference type="SAM" id="MobiDB-lite"/>
    </source>
</evidence>
<protein>
    <submittedName>
        <fullName evidence="3">Uncharacterized protein</fullName>
    </submittedName>
</protein>
<feature type="region of interest" description="Disordered" evidence="1">
    <location>
        <begin position="1"/>
        <end position="21"/>
    </location>
</feature>
<feature type="transmembrane region" description="Helical" evidence="2">
    <location>
        <begin position="116"/>
        <end position="140"/>
    </location>
</feature>
<name>A0A316ZDY8_9BASI</name>
<evidence type="ECO:0000313" key="4">
    <source>
        <dbReference type="Proteomes" id="UP000245946"/>
    </source>
</evidence>
<feature type="transmembrane region" description="Helical" evidence="2">
    <location>
        <begin position="81"/>
        <end position="104"/>
    </location>
</feature>
<dbReference type="RefSeq" id="XP_025598732.1">
    <property type="nucleotide sequence ID" value="XM_025744088.1"/>
</dbReference>
<dbReference type="AlphaFoldDB" id="A0A316ZDY8"/>
<feature type="transmembrane region" description="Helical" evidence="2">
    <location>
        <begin position="160"/>
        <end position="179"/>
    </location>
</feature>
<sequence>MSCYDSPSTSDDGGHGDAEQTQGSIASQCGCSFAWISLFFGGVPSKGGDFFASVIFFLAFTALFLIASYRLWHWAAVDKYVFMNLLPLVLACFILLISMATRVYASNNTPSTSHLLALQLLSFLALPLLVDPCLQLVGLLSRRAQPGGYLDLGAAFCRTMNGVGLLLYCVAGAVQIVFVNNLERGGGSCDAASLATLPFVADLLVLIALIFSLLLVILARLRSYLEGFILIHLGVIHLFLLTATVVRLLRDVSAVQIAARGWAHWSPPNAATQLVAQCWSGARSIDWSALRAIRSGADSPLAFWVFWVLCLLLATLFLLAVNLPAYTSSSPPPAAMPDSARYQLCYDTSGGAAAFKRVENPGAPTLPTGEPLYELIRGDDGEWNVRQATAPTVGGPGSYATFTPWYR</sequence>
<dbReference type="OrthoDB" id="10614732at2759"/>
<reference evidence="3 4" key="1">
    <citation type="journal article" date="2018" name="Mol. Biol. Evol.">
        <title>Broad Genomic Sampling Reveals a Smut Pathogenic Ancestry of the Fungal Clade Ustilaginomycotina.</title>
        <authorList>
            <person name="Kijpornyongpan T."/>
            <person name="Mondo S.J."/>
            <person name="Barry K."/>
            <person name="Sandor L."/>
            <person name="Lee J."/>
            <person name="Lipzen A."/>
            <person name="Pangilinan J."/>
            <person name="LaButti K."/>
            <person name="Hainaut M."/>
            <person name="Henrissat B."/>
            <person name="Grigoriev I.V."/>
            <person name="Spatafora J.W."/>
            <person name="Aime M.C."/>
        </authorList>
    </citation>
    <scope>NUCLEOTIDE SEQUENCE [LARGE SCALE GENOMIC DNA]</scope>
    <source>
        <strain evidence="3 4">MCA 4186</strain>
    </source>
</reference>
<proteinExistence type="predicted"/>
<feature type="transmembrane region" description="Helical" evidence="2">
    <location>
        <begin position="301"/>
        <end position="321"/>
    </location>
</feature>
<keyword evidence="2" id="KW-0472">Membrane</keyword>
<organism evidence="3 4">
    <name type="scientific">Tilletiopsis washingtonensis</name>
    <dbReference type="NCBI Taxonomy" id="58919"/>
    <lineage>
        <taxon>Eukaryota</taxon>
        <taxon>Fungi</taxon>
        <taxon>Dikarya</taxon>
        <taxon>Basidiomycota</taxon>
        <taxon>Ustilaginomycotina</taxon>
        <taxon>Exobasidiomycetes</taxon>
        <taxon>Entylomatales</taxon>
        <taxon>Entylomatales incertae sedis</taxon>
        <taxon>Tilletiopsis</taxon>
    </lineage>
</organism>
<evidence type="ECO:0000256" key="2">
    <source>
        <dbReference type="SAM" id="Phobius"/>
    </source>
</evidence>
<evidence type="ECO:0000313" key="3">
    <source>
        <dbReference type="EMBL" id="PWN98453.1"/>
    </source>
</evidence>
<dbReference type="EMBL" id="KZ819291">
    <property type="protein sequence ID" value="PWN98453.1"/>
    <property type="molecule type" value="Genomic_DNA"/>
</dbReference>
<feature type="transmembrane region" description="Helical" evidence="2">
    <location>
        <begin position="228"/>
        <end position="249"/>
    </location>
</feature>
<feature type="compositionally biased region" description="Polar residues" evidence="1">
    <location>
        <begin position="1"/>
        <end position="11"/>
    </location>
</feature>
<keyword evidence="2" id="KW-0812">Transmembrane</keyword>
<keyword evidence="4" id="KW-1185">Reference proteome</keyword>
<accession>A0A316ZDY8</accession>